<comment type="caution">
    <text evidence="2">The sequence shown here is derived from an EMBL/GenBank/DDBJ whole genome shotgun (WGS) entry which is preliminary data.</text>
</comment>
<reference evidence="2 3" key="1">
    <citation type="submission" date="2017-10" db="EMBL/GenBank/DDBJ databases">
        <title>Sequencing the genomes of 1000 actinobacteria strains.</title>
        <authorList>
            <person name="Klenk H.-P."/>
        </authorList>
    </citation>
    <scope>NUCLEOTIDE SEQUENCE [LARGE SCALE GENOMIC DNA]</scope>
    <source>
        <strain evidence="2 3">DSM 46092</strain>
    </source>
</reference>
<sequence>MIRYHHSVSANADTEYGRTRAFEDTTFSIYNPWANEPRRDGFSLELDEAKKILRNLNDHKVRLGEQNRKIAQLLTMKPPSQDPTTVAANTAMVGDGKEQHGAYAGGAEAIDQQLAYVTELADRIEEALAAIGQNEQDQTKTIKNVDPGSQPPGKL</sequence>
<accession>A0A2A9FF82</accession>
<dbReference type="AlphaFoldDB" id="A0A2A9FF82"/>
<name>A0A2A9FF82_9PSEU</name>
<evidence type="ECO:0000313" key="2">
    <source>
        <dbReference type="EMBL" id="PFG49401.1"/>
    </source>
</evidence>
<gene>
    <name evidence="2" type="ORF">ATK36_4555</name>
</gene>
<organism evidence="2 3">
    <name type="scientific">Amycolatopsis sulphurea</name>
    <dbReference type="NCBI Taxonomy" id="76022"/>
    <lineage>
        <taxon>Bacteria</taxon>
        <taxon>Bacillati</taxon>
        <taxon>Actinomycetota</taxon>
        <taxon>Actinomycetes</taxon>
        <taxon>Pseudonocardiales</taxon>
        <taxon>Pseudonocardiaceae</taxon>
        <taxon>Amycolatopsis</taxon>
    </lineage>
</organism>
<protein>
    <submittedName>
        <fullName evidence="2">Uncharacterized protein</fullName>
    </submittedName>
</protein>
<keyword evidence="3" id="KW-1185">Reference proteome</keyword>
<evidence type="ECO:0000256" key="1">
    <source>
        <dbReference type="SAM" id="MobiDB-lite"/>
    </source>
</evidence>
<proteinExistence type="predicted"/>
<dbReference type="EMBL" id="PDJK01000002">
    <property type="protein sequence ID" value="PFG49401.1"/>
    <property type="molecule type" value="Genomic_DNA"/>
</dbReference>
<feature type="region of interest" description="Disordered" evidence="1">
    <location>
        <begin position="131"/>
        <end position="155"/>
    </location>
</feature>
<dbReference type="Proteomes" id="UP000243542">
    <property type="component" value="Unassembled WGS sequence"/>
</dbReference>
<evidence type="ECO:0000313" key="3">
    <source>
        <dbReference type="Proteomes" id="UP000243542"/>
    </source>
</evidence>
<feature type="compositionally biased region" description="Polar residues" evidence="1">
    <location>
        <begin position="133"/>
        <end position="142"/>
    </location>
</feature>